<dbReference type="InterPro" id="IPR036291">
    <property type="entry name" value="NAD(P)-bd_dom_sf"/>
</dbReference>
<keyword evidence="7 11" id="KW-0520">NAD</keyword>
<keyword evidence="14" id="KW-1185">Reference proteome</keyword>
<dbReference type="GO" id="GO:0050660">
    <property type="term" value="F:flavin adenine dinucleotide binding"/>
    <property type="evidence" value="ECO:0007669"/>
    <property type="project" value="InterPro"/>
</dbReference>
<dbReference type="Proteomes" id="UP000256645">
    <property type="component" value="Unassembled WGS sequence"/>
</dbReference>
<dbReference type="GO" id="GO:0050661">
    <property type="term" value="F:NADP binding"/>
    <property type="evidence" value="ECO:0007669"/>
    <property type="project" value="InterPro"/>
</dbReference>
<dbReference type="SUPFAM" id="SSF52413">
    <property type="entry name" value="UDP-glucose/GDP-mannose dehydrogenase C-terminal domain"/>
    <property type="match status" value="1"/>
</dbReference>
<dbReference type="OrthoDB" id="5059218at2759"/>
<feature type="domain" description="UDP-glucose/GDP-mannose dehydrogenase C-terminal" evidence="12">
    <location>
        <begin position="477"/>
        <end position="585"/>
    </location>
</feature>
<dbReference type="InterPro" id="IPR014026">
    <property type="entry name" value="UDP-Glc/GDP-Man_DH_dimer"/>
</dbReference>
<dbReference type="InterPro" id="IPR020946">
    <property type="entry name" value="Flavin_mOase-like"/>
</dbReference>
<dbReference type="GO" id="GO:0006024">
    <property type="term" value="P:glycosaminoglycan biosynthetic process"/>
    <property type="evidence" value="ECO:0007669"/>
    <property type="project" value="TreeGrafter"/>
</dbReference>
<comment type="pathway">
    <text evidence="1">Nucleotide-sugar biosynthesis; UDP-alpha-D-glucuronate biosynthesis; UDP-alpha-D-glucuronate from UDP-alpha-D-glucose: step 1/1.</text>
</comment>
<dbReference type="PIRSF" id="PIRSF000124">
    <property type="entry name" value="UDPglc_GDPman_dh"/>
    <property type="match status" value="1"/>
</dbReference>
<evidence type="ECO:0000256" key="3">
    <source>
        <dbReference type="ARBA" id="ARBA00012954"/>
    </source>
</evidence>
<evidence type="ECO:0000256" key="4">
    <source>
        <dbReference type="ARBA" id="ARBA00022630"/>
    </source>
</evidence>
<dbReference type="SMART" id="SM00984">
    <property type="entry name" value="UDPG_MGDP_dh_C"/>
    <property type="match status" value="1"/>
</dbReference>
<evidence type="ECO:0000256" key="10">
    <source>
        <dbReference type="PIRSR" id="PIRSR500134-2"/>
    </source>
</evidence>
<keyword evidence="5" id="KW-0274">FAD</keyword>
<feature type="binding site" evidence="11">
    <location>
        <position position="277"/>
    </location>
    <ligand>
        <name>NAD(+)</name>
        <dbReference type="ChEBI" id="CHEBI:57540"/>
    </ligand>
</feature>
<feature type="binding site" evidence="11">
    <location>
        <position position="424"/>
    </location>
    <ligand>
        <name>NAD(+)</name>
        <dbReference type="ChEBI" id="CHEBI:57540"/>
    </ligand>
</feature>
<feature type="binding site" evidence="10">
    <location>
        <position position="484"/>
    </location>
    <ligand>
        <name>substrate</name>
    </ligand>
</feature>
<dbReference type="InterPro" id="IPR008927">
    <property type="entry name" value="6-PGluconate_DH-like_C_sf"/>
</dbReference>
<sequence>MDKRLMKVRQPILFKPFTAGKRVLTTFAAMFGIPRQQPSTVVSDDVMDNSTAPTTPEGSLTFSPVLQALKLQDALEDAVSQKDDLRTGSMSLNATLYTASPQVKKICCVGAGYVGGPTAAVMAFSNPSIQVTVVDRDPNRIQQWKTKHLPIYEPGLTEVVRVARDGTRACAFRNESSKSELDNMSSTTSASSECNSQCGEHLAEELFIGARSPNLFFSTEVSKTISEADIILIAVNTPTKSRGIGAGRATDVGALEAVTREVAIHAKRGAIVVEKSTVPCRTAELIQDTLNVNRPGLHFEVLSNPEFLAAGTAVNDLLNPDRVLIGSSPTPSGRQAAELLASVYAAWVPRSRIITTNVWSSELSKLVANSMLAQRVSSINSISAICEKTGADINEVAFSIGLDPRIGSQFLKAGLGFGGSCFKKDVLSLVYLAESLGLEDVAEYWQQVLKINDFQRTRFVRRVVKCLNGTLVGKKLAVLGYAFKKNTDDTRESPALEMIKALLEDGPAEIAVFDPCCEPSVIKAEIKRLIVRDEPVLREDGGPVEVYAEPYAACADTHAILIATECDEFRNNTPLKTGGNSTLRPMLTDPRPFPMLEPPEASLLALHKYLVSSGPTMSRDPLQRYQTQPECEVCCAQCASEEIKRDVRKGGKGNGVRGEQLDWQRICYGMRKPKWIFDGRNVVDADAMKELGVRVESIGRVGWAAAFTLHSTSTVVSSSAQIPIDWINMGSIDVETPMGIPSSQRVEPGSFSVLPANLPTIRPPPSINADAVVTHWVEAFNQSICQPDLASLSELFLAESYWRDQLCMSWDFHTLQGPQKILDQLARSGGPRIKSLTLDKTSAYKTPQVSDVFVQAFLEVETDVGHGAGLVRLAYDGSAWKAFTLFTYLKELTGHEESLGKRRPNGVQHGEHLSRKNWLDRRGAEENFEDGEEPTVLILGAGQGGLTAAARLKMLGVKSLIVDREDRIGDNWRSRYHQLVLHDPVWYDHLPYLPFPAHWPIFTPKDKLGDWFESYAKLLELNVWTKTSITESSWDEATGKWTIALERTRGDGKTESRVLHPKHVIQATGHSGEPNFPQIEGLSSFKGQLTHSSKFPGAKPSQGQNKKAIVVGCCNSGHDIAQDFYENGYAVTMIQRSSTFVVSAETNLQDMSRLWCDDGPTTDEADTSLHSIPNPVLKRMSIAATAAANKTDEKILQGLAKAGFKTDKGPEDSGLWMKYIQRGGGYYLDVGCSQLIIDGKIKIKQGVEIASVTENGLKFADGTMLEADEIVFATGYQNMRTQCRKIFGDEIADRVKDVWGLDSEGETRTMWRKTGHPGFWFMGGNLALCRFYSRFLALQIKALEEGICKYEDA</sequence>
<evidence type="ECO:0000256" key="5">
    <source>
        <dbReference type="ARBA" id="ARBA00022827"/>
    </source>
</evidence>
<evidence type="ECO:0000256" key="11">
    <source>
        <dbReference type="PIRSR" id="PIRSR500134-3"/>
    </source>
</evidence>
<evidence type="ECO:0000256" key="9">
    <source>
        <dbReference type="PIRSR" id="PIRSR500134-1"/>
    </source>
</evidence>
<dbReference type="GO" id="GO:0051287">
    <property type="term" value="F:NAD binding"/>
    <property type="evidence" value="ECO:0007669"/>
    <property type="project" value="InterPro"/>
</dbReference>
<evidence type="ECO:0000256" key="7">
    <source>
        <dbReference type="ARBA" id="ARBA00023027"/>
    </source>
</evidence>
<dbReference type="STRING" id="1849047.A0A3D8R5U2"/>
<dbReference type="Gene3D" id="3.40.50.720">
    <property type="entry name" value="NAD(P)-binding Rossmann-like Domain"/>
    <property type="match status" value="2"/>
</dbReference>
<dbReference type="PIRSF" id="PIRSF500134">
    <property type="entry name" value="UDPglc_DH_bac"/>
    <property type="match status" value="1"/>
</dbReference>
<protein>
    <recommendedName>
        <fullName evidence="3">UDP-glucose 6-dehydrogenase</fullName>
        <ecNumber evidence="3">1.1.1.22</ecNumber>
    </recommendedName>
</protein>
<dbReference type="FunFam" id="1.20.5.100:FF:000001">
    <property type="entry name" value="UDP-glucose 6-dehydrogenase"/>
    <property type="match status" value="1"/>
</dbReference>
<dbReference type="PANTHER" id="PTHR11374">
    <property type="entry name" value="UDP-GLUCOSE DEHYDROGENASE/UDP-MANNAC DEHYDROGENASE"/>
    <property type="match status" value="1"/>
</dbReference>
<dbReference type="SUPFAM" id="SSF51905">
    <property type="entry name" value="FAD/NAD(P)-binding domain"/>
    <property type="match status" value="1"/>
</dbReference>
<keyword evidence="4" id="KW-0285">Flavoprotein</keyword>
<dbReference type="GO" id="GO:0004499">
    <property type="term" value="F:N,N-dimethylaniline monooxygenase activity"/>
    <property type="evidence" value="ECO:0007669"/>
    <property type="project" value="InterPro"/>
</dbReference>
<comment type="catalytic activity">
    <reaction evidence="8">
        <text>UDP-alpha-D-glucose + 2 NAD(+) + H2O = UDP-alpha-D-glucuronate + 2 NADH + 3 H(+)</text>
        <dbReference type="Rhea" id="RHEA:23596"/>
        <dbReference type="ChEBI" id="CHEBI:15377"/>
        <dbReference type="ChEBI" id="CHEBI:15378"/>
        <dbReference type="ChEBI" id="CHEBI:57540"/>
        <dbReference type="ChEBI" id="CHEBI:57945"/>
        <dbReference type="ChEBI" id="CHEBI:58052"/>
        <dbReference type="ChEBI" id="CHEBI:58885"/>
        <dbReference type="EC" id="1.1.1.22"/>
    </reaction>
</comment>
<dbReference type="GO" id="GO:0003979">
    <property type="term" value="F:UDP-glucose 6-dehydrogenase activity"/>
    <property type="evidence" value="ECO:0007669"/>
    <property type="project" value="UniProtKB-EC"/>
</dbReference>
<dbReference type="InterPro" id="IPR036188">
    <property type="entry name" value="FAD/NAD-bd_sf"/>
</dbReference>
<evidence type="ECO:0000313" key="14">
    <source>
        <dbReference type="Proteomes" id="UP000256645"/>
    </source>
</evidence>
<dbReference type="Pfam" id="PF03720">
    <property type="entry name" value="UDPG_MGDP_dh_C"/>
    <property type="match status" value="1"/>
</dbReference>
<organism evidence="13 14">
    <name type="scientific">Coleophoma cylindrospora</name>
    <dbReference type="NCBI Taxonomy" id="1849047"/>
    <lineage>
        <taxon>Eukaryota</taxon>
        <taxon>Fungi</taxon>
        <taxon>Dikarya</taxon>
        <taxon>Ascomycota</taxon>
        <taxon>Pezizomycotina</taxon>
        <taxon>Leotiomycetes</taxon>
        <taxon>Helotiales</taxon>
        <taxon>Dermateaceae</taxon>
        <taxon>Coleophoma</taxon>
    </lineage>
</organism>
<feature type="binding site" evidence="11">
    <location>
        <position position="135"/>
    </location>
    <ligand>
        <name>NAD(+)</name>
        <dbReference type="ChEBI" id="CHEBI:57540"/>
    </ligand>
</feature>
<evidence type="ECO:0000256" key="2">
    <source>
        <dbReference type="ARBA" id="ARBA00006601"/>
    </source>
</evidence>
<dbReference type="InterPro" id="IPR028356">
    <property type="entry name" value="UDPglc_DH_euk"/>
</dbReference>
<dbReference type="InterPro" id="IPR036220">
    <property type="entry name" value="UDP-Glc/GDP-Man_DH_C_sf"/>
</dbReference>
<feature type="active site" description="Nucleophile" evidence="9">
    <location>
        <position position="421"/>
    </location>
</feature>
<feature type="binding site" evidence="10">
    <location>
        <position position="418"/>
    </location>
    <ligand>
        <name>substrate</name>
    </ligand>
</feature>
<dbReference type="GO" id="GO:0005634">
    <property type="term" value="C:nucleus"/>
    <property type="evidence" value="ECO:0007669"/>
    <property type="project" value="TreeGrafter"/>
</dbReference>
<dbReference type="GO" id="GO:0006065">
    <property type="term" value="P:UDP-glucuronate biosynthetic process"/>
    <property type="evidence" value="ECO:0007669"/>
    <property type="project" value="UniProtKB-UniPathway"/>
</dbReference>
<dbReference type="EC" id="1.1.1.22" evidence="3"/>
<evidence type="ECO:0000313" key="13">
    <source>
        <dbReference type="EMBL" id="RDW69320.1"/>
    </source>
</evidence>
<dbReference type="Pfam" id="PF13450">
    <property type="entry name" value="NAD_binding_8"/>
    <property type="match status" value="1"/>
</dbReference>
<gene>
    <name evidence="13" type="ORF">BP6252_08340</name>
</gene>
<dbReference type="Pfam" id="PF03721">
    <property type="entry name" value="UDPG_MGDP_dh_N"/>
    <property type="match status" value="2"/>
</dbReference>
<dbReference type="Gene3D" id="3.50.50.60">
    <property type="entry name" value="FAD/NAD(P)-binding domain"/>
    <property type="match status" value="1"/>
</dbReference>
<keyword evidence="6" id="KW-0560">Oxidoreductase</keyword>
<accession>A0A3D8R5U2</accession>
<feature type="binding site" evidence="11">
    <location>
        <position position="237"/>
    </location>
    <ligand>
        <name>NAD(+)</name>
        <dbReference type="ChEBI" id="CHEBI:57540"/>
    </ligand>
</feature>
<dbReference type="Pfam" id="PF00984">
    <property type="entry name" value="UDPG_MGDP_dh"/>
    <property type="match status" value="1"/>
</dbReference>
<comment type="caution">
    <text evidence="13">The sequence shown here is derived from an EMBL/GenBank/DDBJ whole genome shotgun (WGS) entry which is preliminary data.</text>
</comment>
<dbReference type="PANTHER" id="PTHR11374:SF3">
    <property type="entry name" value="UDP-GLUCOSE 6-DEHYDROGENASE"/>
    <property type="match status" value="1"/>
</dbReference>
<dbReference type="SUPFAM" id="SSF48179">
    <property type="entry name" value="6-phosphogluconate dehydrogenase C-terminal domain-like"/>
    <property type="match status" value="1"/>
</dbReference>
<dbReference type="InterPro" id="IPR014027">
    <property type="entry name" value="UDP-Glc/GDP-Man_DH_C"/>
</dbReference>
<comment type="similarity">
    <text evidence="2">Belongs to the UDP-glucose/GDP-mannose dehydrogenase family.</text>
</comment>
<dbReference type="InterPro" id="IPR001732">
    <property type="entry name" value="UDP-Glc/GDP-Man_DH_N"/>
</dbReference>
<dbReference type="InterPro" id="IPR017476">
    <property type="entry name" value="UDP-Glc/GDP-Man"/>
</dbReference>
<evidence type="ECO:0000259" key="12">
    <source>
        <dbReference type="SMART" id="SM00984"/>
    </source>
</evidence>
<evidence type="ECO:0000256" key="8">
    <source>
        <dbReference type="ARBA" id="ARBA00047473"/>
    </source>
</evidence>
<dbReference type="InterPro" id="IPR028357">
    <property type="entry name" value="UDPglc_DH_bac"/>
</dbReference>
<dbReference type="UniPathway" id="UPA00038">
    <property type="reaction ID" value="UER00491"/>
</dbReference>
<dbReference type="Gene3D" id="1.20.5.100">
    <property type="entry name" value="Cytochrome c1, transmembrane anchor, C-terminal"/>
    <property type="match status" value="1"/>
</dbReference>
<feature type="binding site" evidence="11">
    <location>
        <position position="491"/>
    </location>
    <ligand>
        <name>NAD(+)</name>
        <dbReference type="ChEBI" id="CHEBI:57540"/>
    </ligand>
</feature>
<proteinExistence type="inferred from homology"/>
<dbReference type="SUPFAM" id="SSF51735">
    <property type="entry name" value="NAD(P)-binding Rossmann-fold domains"/>
    <property type="match status" value="1"/>
</dbReference>
<dbReference type="EMBL" id="PDLM01000009">
    <property type="protein sequence ID" value="RDW69320.1"/>
    <property type="molecule type" value="Genomic_DNA"/>
</dbReference>
<name>A0A3D8R5U2_9HELO</name>
<dbReference type="Pfam" id="PF00743">
    <property type="entry name" value="FMO-like"/>
    <property type="match status" value="1"/>
</dbReference>
<feature type="binding site" evidence="11">
    <location>
        <position position="140"/>
    </location>
    <ligand>
        <name>NAD(+)</name>
        <dbReference type="ChEBI" id="CHEBI:57540"/>
    </ligand>
</feature>
<dbReference type="PRINTS" id="PR00411">
    <property type="entry name" value="PNDRDTASEI"/>
</dbReference>
<dbReference type="GO" id="GO:0000271">
    <property type="term" value="P:polysaccharide biosynthetic process"/>
    <property type="evidence" value="ECO:0007669"/>
    <property type="project" value="InterPro"/>
</dbReference>
<evidence type="ECO:0000256" key="1">
    <source>
        <dbReference type="ARBA" id="ARBA00004701"/>
    </source>
</evidence>
<dbReference type="NCBIfam" id="TIGR03026">
    <property type="entry name" value="NDP-sugDHase"/>
    <property type="match status" value="1"/>
</dbReference>
<evidence type="ECO:0000256" key="6">
    <source>
        <dbReference type="ARBA" id="ARBA00023002"/>
    </source>
</evidence>
<reference evidence="13 14" key="1">
    <citation type="journal article" date="2018" name="IMA Fungus">
        <title>IMA Genome-F 9: Draft genome sequence of Annulohypoxylon stygium, Aspergillus mulundensis, Berkeleyomyces basicola (syn. Thielaviopsis basicola), Ceratocystis smalleyi, two Cercospora beticola strains, Coleophoma cylindrospora, Fusarium fracticaudum, Phialophora cf. hyalina, and Morchella septimelata.</title>
        <authorList>
            <person name="Wingfield B.D."/>
            <person name="Bills G.F."/>
            <person name="Dong Y."/>
            <person name="Huang W."/>
            <person name="Nel W.J."/>
            <person name="Swalarsk-Parry B.S."/>
            <person name="Vaghefi N."/>
            <person name="Wilken P.M."/>
            <person name="An Z."/>
            <person name="de Beer Z.W."/>
            <person name="De Vos L."/>
            <person name="Chen L."/>
            <person name="Duong T.A."/>
            <person name="Gao Y."/>
            <person name="Hammerbacher A."/>
            <person name="Kikkert J.R."/>
            <person name="Li Y."/>
            <person name="Li H."/>
            <person name="Li K."/>
            <person name="Li Q."/>
            <person name="Liu X."/>
            <person name="Ma X."/>
            <person name="Naidoo K."/>
            <person name="Pethybridge S.J."/>
            <person name="Sun J."/>
            <person name="Steenkamp E.T."/>
            <person name="van der Nest M.A."/>
            <person name="van Wyk S."/>
            <person name="Wingfield M.J."/>
            <person name="Xiong C."/>
            <person name="Yue Q."/>
            <person name="Zhang X."/>
        </authorList>
    </citation>
    <scope>NUCLEOTIDE SEQUENCE [LARGE SCALE GENOMIC DNA]</scope>
    <source>
        <strain evidence="13 14">BP6252</strain>
    </source>
</reference>
<feature type="binding site" evidence="10">
    <location>
        <position position="365"/>
    </location>
    <ligand>
        <name>substrate</name>
    </ligand>
</feature>
<feature type="binding site" evidence="10">
    <location>
        <begin position="410"/>
        <end position="414"/>
    </location>
    <ligand>
        <name>substrate</name>
    </ligand>
</feature>